<dbReference type="EMBL" id="AOGK01000001">
    <property type="protein sequence ID" value="MDG5973791.1"/>
    <property type="molecule type" value="Genomic_DNA"/>
</dbReference>
<evidence type="ECO:0000313" key="2">
    <source>
        <dbReference type="Proteomes" id="UP001152876"/>
    </source>
</evidence>
<evidence type="ECO:0000313" key="1">
    <source>
        <dbReference type="EMBL" id="MDG5973791.1"/>
    </source>
</evidence>
<keyword evidence="2" id="KW-1185">Reference proteome</keyword>
<organism evidence="1 2">
    <name type="scientific">Hydrogenophaga taeniospiralis CCUG 15921</name>
    <dbReference type="NCBI Taxonomy" id="1281780"/>
    <lineage>
        <taxon>Bacteria</taxon>
        <taxon>Pseudomonadati</taxon>
        <taxon>Pseudomonadota</taxon>
        <taxon>Betaproteobacteria</taxon>
        <taxon>Burkholderiales</taxon>
        <taxon>Comamonadaceae</taxon>
        <taxon>Hydrogenophaga</taxon>
    </lineage>
</organism>
<dbReference type="RefSeq" id="WP_068169006.1">
    <property type="nucleotide sequence ID" value="NZ_AOGK01000001.1"/>
</dbReference>
<dbReference type="Proteomes" id="UP001152876">
    <property type="component" value="Unassembled WGS sequence"/>
</dbReference>
<proteinExistence type="predicted"/>
<sequence>MRWIKPGLRNSISALLGTELRKDSPEALEPVRQAMLAALGQEGAKLNPRLKNRLLYLHDVHALWFARSEMVAVLSSLHGEAKAVDTIMALSHLFQGLLPQSLMDSCRLRR</sequence>
<dbReference type="AlphaFoldDB" id="A0A9X4NQ24"/>
<comment type="caution">
    <text evidence="1">The sequence shown here is derived from an EMBL/GenBank/DDBJ whole genome shotgun (WGS) entry which is preliminary data.</text>
</comment>
<dbReference type="OrthoDB" id="8908736at2"/>
<protein>
    <submittedName>
        <fullName evidence="1">Uncharacterized protein</fullName>
    </submittedName>
</protein>
<gene>
    <name evidence="1" type="ORF">H010_00920</name>
</gene>
<accession>A0A9X4NQ24</accession>
<reference evidence="1" key="1">
    <citation type="submission" date="2013-01" db="EMBL/GenBank/DDBJ databases">
        <title>Genome draft of Hydrogenophaga taeniospiralis 2K1.</title>
        <authorList>
            <person name="Gomila M."/>
            <person name="Lalucat J."/>
        </authorList>
    </citation>
    <scope>NUCLEOTIDE SEQUENCE</scope>
    <source>
        <strain evidence="1">CCUG 15921</strain>
    </source>
</reference>
<name>A0A9X4NQ24_9BURK</name>